<sequence length="297" mass="32693">MRNWPLILSTVLLSVCLQSKCAQNLEAEKTRGGSPAEDSSEAVEKLECDPSEADTCFTYVNENLLCHVLPTTGINCNLKTAKDMCSSLDDALNCTADIIDTDCAQSDGLPGFDNWLAGLRGVHTRLCRQGDFSLLDDLLKTSRCWNFRSFIRCVENNANLTHINNLLTINLDQHECNLLLMAVSVCNDKAEKNRVMCRGKADAVNEAVAAFFSASSCKKEVPAICKLQQPQELKAKSPQSKTGLAVSVTFAVLILSTCLLAFVLVKTDIITINFRCRFPRPGGDVVEEAREDYGRFL</sequence>
<dbReference type="EMBL" id="JAXCGZ010017750">
    <property type="protein sequence ID" value="KAK7067761.1"/>
    <property type="molecule type" value="Genomic_DNA"/>
</dbReference>
<gene>
    <name evidence="3" type="ORF">SK128_019094</name>
</gene>
<feature type="signal peptide" evidence="2">
    <location>
        <begin position="1"/>
        <end position="22"/>
    </location>
</feature>
<keyword evidence="2" id="KW-0732">Signal</keyword>
<keyword evidence="1" id="KW-0472">Membrane</keyword>
<name>A0AAN8ZTA9_HALRR</name>
<comment type="caution">
    <text evidence="3">The sequence shown here is derived from an EMBL/GenBank/DDBJ whole genome shotgun (WGS) entry which is preliminary data.</text>
</comment>
<accession>A0AAN8ZTA9</accession>
<proteinExistence type="predicted"/>
<feature type="transmembrane region" description="Helical" evidence="1">
    <location>
        <begin position="244"/>
        <end position="265"/>
    </location>
</feature>
<protein>
    <submittedName>
        <fullName evidence="3">Uncharacterized protein</fullName>
    </submittedName>
</protein>
<organism evidence="3 4">
    <name type="scientific">Halocaridina rubra</name>
    <name type="common">Hawaiian red shrimp</name>
    <dbReference type="NCBI Taxonomy" id="373956"/>
    <lineage>
        <taxon>Eukaryota</taxon>
        <taxon>Metazoa</taxon>
        <taxon>Ecdysozoa</taxon>
        <taxon>Arthropoda</taxon>
        <taxon>Crustacea</taxon>
        <taxon>Multicrustacea</taxon>
        <taxon>Malacostraca</taxon>
        <taxon>Eumalacostraca</taxon>
        <taxon>Eucarida</taxon>
        <taxon>Decapoda</taxon>
        <taxon>Pleocyemata</taxon>
        <taxon>Caridea</taxon>
        <taxon>Atyoidea</taxon>
        <taxon>Atyidae</taxon>
        <taxon>Halocaridina</taxon>
    </lineage>
</organism>
<evidence type="ECO:0000256" key="1">
    <source>
        <dbReference type="SAM" id="Phobius"/>
    </source>
</evidence>
<reference evidence="3 4" key="1">
    <citation type="submission" date="2023-11" db="EMBL/GenBank/DDBJ databases">
        <title>Halocaridina rubra genome assembly.</title>
        <authorList>
            <person name="Smith C."/>
        </authorList>
    </citation>
    <scope>NUCLEOTIDE SEQUENCE [LARGE SCALE GENOMIC DNA]</scope>
    <source>
        <strain evidence="3">EP-1</strain>
        <tissue evidence="3">Whole</tissue>
    </source>
</reference>
<dbReference type="AlphaFoldDB" id="A0AAN8ZTA9"/>
<evidence type="ECO:0000313" key="4">
    <source>
        <dbReference type="Proteomes" id="UP001381693"/>
    </source>
</evidence>
<evidence type="ECO:0000256" key="2">
    <source>
        <dbReference type="SAM" id="SignalP"/>
    </source>
</evidence>
<feature type="chain" id="PRO_5042855314" evidence="2">
    <location>
        <begin position="23"/>
        <end position="297"/>
    </location>
</feature>
<keyword evidence="1" id="KW-0812">Transmembrane</keyword>
<keyword evidence="4" id="KW-1185">Reference proteome</keyword>
<dbReference type="Proteomes" id="UP001381693">
    <property type="component" value="Unassembled WGS sequence"/>
</dbReference>
<evidence type="ECO:0000313" key="3">
    <source>
        <dbReference type="EMBL" id="KAK7067761.1"/>
    </source>
</evidence>
<keyword evidence="1" id="KW-1133">Transmembrane helix</keyword>